<comment type="subunit">
    <text evidence="6">Binds to mitochondrial small subunit 15S rRNA.</text>
</comment>
<protein>
    <recommendedName>
        <fullName evidence="7">Mitochondrial 15S rRNA processing factor CCM1</fullName>
    </recommendedName>
</protein>
<keyword evidence="3" id="KW-0677">Repeat</keyword>
<comment type="subcellular location">
    <subcellularLocation>
        <location evidence="1">Mitochondrion</location>
    </subcellularLocation>
</comment>
<comment type="function">
    <text evidence="5">Regulates mitochondrial small subunit maturation by controlling 15S rRNA 5'-end processing. Localizes to the 5' precursor of the 15S rRNA in a position that is subsequently occupied by mS47 in the mature yeast mtSSU. Uses structure and sequence-specific RNA recognition, binding to a single-stranded region of the precursor and specifically recognizing bases -6 to -1. The exchange of Ccm1 for mS47 is coupled to the irreversible removal of precursor rRNA that is accompanied by conformational changes of the mitoribosomal proteins uS5m and mS26. These conformational changes signal completion of 5'-end rRNA processing through protection of the mature 5'-end of the 15S rRNA and stabilization of mS47. The removal of the 5' precursor together with the dissociation of Ccm1 may be catalyzed by the 5'-3' exoribonuclease Pet127. Involved in the specific removal of group I introns in mitochondrial encoded transcripts.</text>
</comment>
<dbReference type="Proteomes" id="UP000769528">
    <property type="component" value="Unassembled WGS sequence"/>
</dbReference>
<dbReference type="EMBL" id="JAEUBF010001473">
    <property type="protein sequence ID" value="KAH3664359.1"/>
    <property type="molecule type" value="Genomic_DNA"/>
</dbReference>
<dbReference type="InterPro" id="IPR002885">
    <property type="entry name" value="PPR_rpt"/>
</dbReference>
<keyword evidence="4" id="KW-0507">mRNA processing</keyword>
<evidence type="ECO:0000313" key="9">
    <source>
        <dbReference type="EMBL" id="KAH3664359.1"/>
    </source>
</evidence>
<comment type="caution">
    <text evidence="9">The sequence shown here is derived from an EMBL/GenBank/DDBJ whole genome shotgun (WGS) entry which is preliminary data.</text>
</comment>
<gene>
    <name evidence="9" type="ORF">WICMUC_005744</name>
</gene>
<dbReference type="PANTHER" id="PTHR47936">
    <property type="entry name" value="PPR_LONG DOMAIN-CONTAINING PROTEIN"/>
    <property type="match status" value="1"/>
</dbReference>
<dbReference type="GO" id="GO:0005739">
    <property type="term" value="C:mitochondrion"/>
    <property type="evidence" value="ECO:0007669"/>
    <property type="project" value="UniProtKB-SubCell"/>
</dbReference>
<dbReference type="OrthoDB" id="185373at2759"/>
<evidence type="ECO:0000256" key="8">
    <source>
        <dbReference type="PROSITE-ProRule" id="PRU00708"/>
    </source>
</evidence>
<dbReference type="AlphaFoldDB" id="A0A9P8P3H9"/>
<dbReference type="PROSITE" id="PS51375">
    <property type="entry name" value="PPR"/>
    <property type="match status" value="1"/>
</dbReference>
<evidence type="ECO:0000313" key="10">
    <source>
        <dbReference type="Proteomes" id="UP000769528"/>
    </source>
</evidence>
<evidence type="ECO:0000256" key="5">
    <source>
        <dbReference type="ARBA" id="ARBA00044493"/>
    </source>
</evidence>
<evidence type="ECO:0000256" key="3">
    <source>
        <dbReference type="ARBA" id="ARBA00022737"/>
    </source>
</evidence>
<evidence type="ECO:0000256" key="6">
    <source>
        <dbReference type="ARBA" id="ARBA00044511"/>
    </source>
</evidence>
<evidence type="ECO:0000256" key="1">
    <source>
        <dbReference type="ARBA" id="ARBA00004173"/>
    </source>
</evidence>
<comment type="similarity">
    <text evidence="2">Belongs to the CCM1 family.</text>
</comment>
<feature type="repeat" description="PPR" evidence="8">
    <location>
        <begin position="438"/>
        <end position="472"/>
    </location>
</feature>
<name>A0A9P8P3H9_9ASCO</name>
<organism evidence="9 10">
    <name type="scientific">Wickerhamomyces mucosus</name>
    <dbReference type="NCBI Taxonomy" id="1378264"/>
    <lineage>
        <taxon>Eukaryota</taxon>
        <taxon>Fungi</taxon>
        <taxon>Dikarya</taxon>
        <taxon>Ascomycota</taxon>
        <taxon>Saccharomycotina</taxon>
        <taxon>Saccharomycetes</taxon>
        <taxon>Phaffomycetales</taxon>
        <taxon>Wickerhamomycetaceae</taxon>
        <taxon>Wickerhamomyces</taxon>
    </lineage>
</organism>
<evidence type="ECO:0000256" key="7">
    <source>
        <dbReference type="ARBA" id="ARBA00044527"/>
    </source>
</evidence>
<proteinExistence type="inferred from homology"/>
<accession>A0A9P8P3H9</accession>
<evidence type="ECO:0000256" key="4">
    <source>
        <dbReference type="ARBA" id="ARBA00023187"/>
    </source>
</evidence>
<dbReference type="Gene3D" id="1.25.40.10">
    <property type="entry name" value="Tetratricopeptide repeat domain"/>
    <property type="match status" value="3"/>
</dbReference>
<dbReference type="PANTHER" id="PTHR47936:SF1">
    <property type="entry name" value="PENTATRICOPEPTIDE REPEAT-CONTAINING PROTEIN GUN1, CHLOROPLASTIC"/>
    <property type="match status" value="1"/>
</dbReference>
<dbReference type="NCBIfam" id="TIGR00756">
    <property type="entry name" value="PPR"/>
    <property type="match status" value="1"/>
</dbReference>
<keyword evidence="10" id="KW-1185">Reference proteome</keyword>
<dbReference type="GO" id="GO:0008380">
    <property type="term" value="P:RNA splicing"/>
    <property type="evidence" value="ECO:0007669"/>
    <property type="project" value="UniProtKB-KW"/>
</dbReference>
<dbReference type="InterPro" id="IPR011990">
    <property type="entry name" value="TPR-like_helical_dom_sf"/>
</dbReference>
<dbReference type="Pfam" id="PF13812">
    <property type="entry name" value="PPR_3"/>
    <property type="match status" value="2"/>
</dbReference>
<reference evidence="9" key="1">
    <citation type="journal article" date="2021" name="Open Biol.">
        <title>Shared evolutionary footprints suggest mitochondrial oxidative damage underlies multiple complex I losses in fungi.</title>
        <authorList>
            <person name="Schikora-Tamarit M.A."/>
            <person name="Marcet-Houben M."/>
            <person name="Nosek J."/>
            <person name="Gabaldon T."/>
        </authorList>
    </citation>
    <scope>NUCLEOTIDE SEQUENCE</scope>
    <source>
        <strain evidence="9">CBS6341</strain>
    </source>
</reference>
<sequence>MLRLNRVSRYSFLKPLNKNLENLTTFKRLVSNSTTEKSSSTVASKIQNSKPKSTNVNTLKLNLINKSLSEKISQNASSKEIFQELSDKLQTFKQRPGYYSRDLSSNISKLLEKANREAKVPNQRESAPSIEEILKKAKDSGVAFPQHVSFVLRQLINDGDYLGALNQATSFYEYECNTLLNKENVFRDRELKTFTIIAYLAYSANGGEPNKDHVLSLIHSDSLPSQYYVEKDLNRIQNKNLIKTVREKLNILYLSEKNPNSIDSLKKAMIASLQGNTFHVQKALSQARYISKISKKNLNEDTLLAFMKMFNNLNLADESIKLWSELINSNIKPSIYGWNLLLESVSKTGRKRIDQVETVLGEMQKAGIEQNNETIATLINIYQRLGKFDLIEPLINNKDLFKTPNIALSYLESLAFQKKFDKVSEFLIKLKSENIQLTRETYNNLLYNYSINGYYKLAEKLLNEMESRGIKPDVATYTMVLDCTFKLYKQAGLIPKEEFILDFLKDMKKNNIEPNEFTFTSIINTLSKEQSFASTALFLFDYLESNKKASKITYIAMISNEFKLNRIELAEKHIQNYLQNGFPANSSFWSMIFQGWSINKKSDKAKEYLSVLQHQPSYIKDFNKYSVFFLLRLAQQTKDDSLAIEVLDILTQHNYSTLGKPSIELIKQFKKDGIPISEHIESLIK</sequence>
<keyword evidence="4" id="KW-0508">mRNA splicing</keyword>
<reference evidence="9" key="2">
    <citation type="submission" date="2021-01" db="EMBL/GenBank/DDBJ databases">
        <authorList>
            <person name="Schikora-Tamarit M.A."/>
        </authorList>
    </citation>
    <scope>NUCLEOTIDE SEQUENCE</scope>
    <source>
        <strain evidence="9">CBS6341</strain>
    </source>
</reference>
<evidence type="ECO:0000256" key="2">
    <source>
        <dbReference type="ARBA" id="ARBA00006192"/>
    </source>
</evidence>
<dbReference type="Pfam" id="PF13041">
    <property type="entry name" value="PPR_2"/>
    <property type="match status" value="1"/>
</dbReference>